<dbReference type="SUPFAM" id="SSF144206">
    <property type="entry name" value="NOB1 zinc finger-like"/>
    <property type="match status" value="1"/>
</dbReference>
<dbReference type="InterPro" id="IPR035439">
    <property type="entry name" value="UPF0145_dom_sf"/>
</dbReference>
<name>A0ABS2FX62_9FIRM</name>
<dbReference type="PANTHER" id="PTHR34068">
    <property type="entry name" value="UPF0145 PROTEIN YBJQ"/>
    <property type="match status" value="1"/>
</dbReference>
<dbReference type="EMBL" id="JACSNX010000018">
    <property type="protein sequence ID" value="MBM6851918.1"/>
    <property type="molecule type" value="Genomic_DNA"/>
</dbReference>
<keyword evidence="3" id="KW-1185">Reference proteome</keyword>
<evidence type="ECO:0000313" key="3">
    <source>
        <dbReference type="Proteomes" id="UP000719500"/>
    </source>
</evidence>
<dbReference type="Pfam" id="PF01906">
    <property type="entry name" value="YbjQ_1"/>
    <property type="match status" value="1"/>
</dbReference>
<sequence length="171" mass="18042">MGLLDVVNVCTSCKKVLVQMAGGKCPDCGGDTISLIHTPKSWNTLTDEQKQAVIEKAFQKVQKAQDPSASPEDECPITTTDSFENKEIEKYLGTVSGTDIYLVGGVLGGGLANQENLFGTAFTAAKSRMLEKARLRGGNAVVGMSLSVTPAATNNVFVIVTGTAVKLKDKT</sequence>
<evidence type="ECO:0000313" key="2">
    <source>
        <dbReference type="EMBL" id="MBM6851918.1"/>
    </source>
</evidence>
<dbReference type="InterPro" id="IPR002765">
    <property type="entry name" value="UPF0145_YbjQ-like"/>
</dbReference>
<dbReference type="PANTHER" id="PTHR34068:SF1">
    <property type="entry name" value="UPF0145 PROTEIN YBJQ"/>
    <property type="match status" value="1"/>
</dbReference>
<organism evidence="2 3">
    <name type="scientific">Oscillibacter valericigenes</name>
    <dbReference type="NCBI Taxonomy" id="351091"/>
    <lineage>
        <taxon>Bacteria</taxon>
        <taxon>Bacillati</taxon>
        <taxon>Bacillota</taxon>
        <taxon>Clostridia</taxon>
        <taxon>Eubacteriales</taxon>
        <taxon>Oscillospiraceae</taxon>
        <taxon>Oscillibacter</taxon>
    </lineage>
</organism>
<reference evidence="2 3" key="1">
    <citation type="journal article" date="2021" name="Sci. Rep.">
        <title>The distribution of antibiotic resistance genes in chicken gut microbiota commensals.</title>
        <authorList>
            <person name="Juricova H."/>
            <person name="Matiasovicova J."/>
            <person name="Kubasova T."/>
            <person name="Cejkova D."/>
            <person name="Rychlik I."/>
        </authorList>
    </citation>
    <scope>NUCLEOTIDE SEQUENCE [LARGE SCALE GENOMIC DNA]</scope>
    <source>
        <strain evidence="2 3">An411</strain>
    </source>
</reference>
<dbReference type="SUPFAM" id="SSF117782">
    <property type="entry name" value="YbjQ-like"/>
    <property type="match status" value="1"/>
</dbReference>
<dbReference type="Gene3D" id="3.30.110.70">
    <property type="entry name" value="Hypothetical protein apc22750. Chain B"/>
    <property type="match status" value="1"/>
</dbReference>
<accession>A0ABS2FX62</accession>
<protein>
    <submittedName>
        <fullName evidence="2">Heavy metal-binding domain-containing protein</fullName>
    </submittedName>
</protein>
<gene>
    <name evidence="2" type="ORF">H9X91_10775</name>
</gene>
<dbReference type="RefSeq" id="WP_204804976.1">
    <property type="nucleotide sequence ID" value="NZ_JACSNX010000018.1"/>
</dbReference>
<dbReference type="InterPro" id="IPR036283">
    <property type="entry name" value="NOB1_Zf-like_sf"/>
</dbReference>
<comment type="similarity">
    <text evidence="1">Belongs to the UPF0145 family.</text>
</comment>
<comment type="caution">
    <text evidence="2">The sequence shown here is derived from an EMBL/GenBank/DDBJ whole genome shotgun (WGS) entry which is preliminary data.</text>
</comment>
<proteinExistence type="inferred from homology"/>
<evidence type="ECO:0000256" key="1">
    <source>
        <dbReference type="ARBA" id="ARBA00010751"/>
    </source>
</evidence>
<dbReference type="Proteomes" id="UP000719500">
    <property type="component" value="Unassembled WGS sequence"/>
</dbReference>